<evidence type="ECO:0000313" key="1">
    <source>
        <dbReference type="EMBL" id="EFX67812.1"/>
    </source>
</evidence>
<dbReference type="PANTHER" id="PTHR32046">
    <property type="entry name" value="G DOMAIN-CONTAINING PROTEIN"/>
    <property type="match status" value="1"/>
</dbReference>
<dbReference type="GO" id="GO:0032153">
    <property type="term" value="C:cell division site"/>
    <property type="evidence" value="ECO:0000318"/>
    <property type="project" value="GO_Central"/>
</dbReference>
<dbReference type="HOGENOM" id="CLU_014833_0_0_1"/>
<name>E9HK37_DAPPU</name>
<keyword evidence="2" id="KW-1185">Reference proteome</keyword>
<dbReference type="GO" id="GO:0005940">
    <property type="term" value="C:septin ring"/>
    <property type="evidence" value="ECO:0000318"/>
    <property type="project" value="GO_Central"/>
</dbReference>
<dbReference type="OrthoDB" id="6346949at2759"/>
<organism evidence="1 2">
    <name type="scientific">Daphnia pulex</name>
    <name type="common">Water flea</name>
    <dbReference type="NCBI Taxonomy" id="6669"/>
    <lineage>
        <taxon>Eukaryota</taxon>
        <taxon>Metazoa</taxon>
        <taxon>Ecdysozoa</taxon>
        <taxon>Arthropoda</taxon>
        <taxon>Crustacea</taxon>
        <taxon>Branchiopoda</taxon>
        <taxon>Diplostraca</taxon>
        <taxon>Cladocera</taxon>
        <taxon>Anomopoda</taxon>
        <taxon>Daphniidae</taxon>
        <taxon>Daphnia</taxon>
    </lineage>
</organism>
<dbReference type="AlphaFoldDB" id="E9HK37"/>
<reference evidence="1 2" key="1">
    <citation type="journal article" date="2011" name="Science">
        <title>The ecoresponsive genome of Daphnia pulex.</title>
        <authorList>
            <person name="Colbourne J.K."/>
            <person name="Pfrender M.E."/>
            <person name="Gilbert D."/>
            <person name="Thomas W.K."/>
            <person name="Tucker A."/>
            <person name="Oakley T.H."/>
            <person name="Tokishita S."/>
            <person name="Aerts A."/>
            <person name="Arnold G.J."/>
            <person name="Basu M.K."/>
            <person name="Bauer D.J."/>
            <person name="Caceres C.E."/>
            <person name="Carmel L."/>
            <person name="Casola C."/>
            <person name="Choi J.H."/>
            <person name="Detter J.C."/>
            <person name="Dong Q."/>
            <person name="Dusheyko S."/>
            <person name="Eads B.D."/>
            <person name="Frohlich T."/>
            <person name="Geiler-Samerotte K.A."/>
            <person name="Gerlach D."/>
            <person name="Hatcher P."/>
            <person name="Jogdeo S."/>
            <person name="Krijgsveld J."/>
            <person name="Kriventseva E.V."/>
            <person name="Kultz D."/>
            <person name="Laforsch C."/>
            <person name="Lindquist E."/>
            <person name="Lopez J."/>
            <person name="Manak J.R."/>
            <person name="Muller J."/>
            <person name="Pangilinan J."/>
            <person name="Patwardhan R.P."/>
            <person name="Pitluck S."/>
            <person name="Pritham E.J."/>
            <person name="Rechtsteiner A."/>
            <person name="Rho M."/>
            <person name="Rogozin I.B."/>
            <person name="Sakarya O."/>
            <person name="Salamov A."/>
            <person name="Schaack S."/>
            <person name="Shapiro H."/>
            <person name="Shiga Y."/>
            <person name="Skalitzky C."/>
            <person name="Smith Z."/>
            <person name="Souvorov A."/>
            <person name="Sung W."/>
            <person name="Tang Z."/>
            <person name="Tsuchiya D."/>
            <person name="Tu H."/>
            <person name="Vos H."/>
            <person name="Wang M."/>
            <person name="Wolf Y.I."/>
            <person name="Yamagata H."/>
            <person name="Yamada T."/>
            <person name="Ye Y."/>
            <person name="Shaw J.R."/>
            <person name="Andrews J."/>
            <person name="Crease T.J."/>
            <person name="Tang H."/>
            <person name="Lucas S.M."/>
            <person name="Robertson H.M."/>
            <person name="Bork P."/>
            <person name="Koonin E.V."/>
            <person name="Zdobnov E.M."/>
            <person name="Grigoriev I.V."/>
            <person name="Lynch M."/>
            <person name="Boore J.L."/>
        </authorList>
    </citation>
    <scope>NUCLEOTIDE SEQUENCE [LARGE SCALE GENOMIC DNA]</scope>
</reference>
<evidence type="ECO:0000313" key="2">
    <source>
        <dbReference type="Proteomes" id="UP000000305"/>
    </source>
</evidence>
<dbReference type="eggNOG" id="ENOG502QTS0">
    <property type="taxonomic scope" value="Eukaryota"/>
</dbReference>
<gene>
    <name evidence="1" type="ORF">DAPPUDRAFT_260920</name>
</gene>
<dbReference type="PhylomeDB" id="E9HK37"/>
<dbReference type="GO" id="GO:0003924">
    <property type="term" value="F:GTPase activity"/>
    <property type="evidence" value="ECO:0000318"/>
    <property type="project" value="GO_Central"/>
</dbReference>
<dbReference type="Proteomes" id="UP000000305">
    <property type="component" value="Unassembled WGS sequence"/>
</dbReference>
<sequence length="429" mass="49875">MYAVPLIKSTGTCPHFERFCFGNPDKQAEHRTILVLGANSSLIQAKFINGIINFIFNVNQEDTFRFQLMEETARTNCLSIYDIHYTKGFLIPYSLTIVVIPYFVNSKHKEQFLKDQKVAKNFQKFLEDDDGIEELDMVCNVMGEIDINRSFLSIFGKDIAESITNLLPFNYLQGDTSWREVNQSFFDMLTSRTTKTLSLTKQVLKERKKIEEAVMELESLIKIGRGKIEEMEKAKQRVNICEAQWNVDNFEVELTEKLELPNGEYATNCNRCYVTCNSSLVVKEENEEMDWSANFPELYQPTMTNFCSVCPEKCSMSMHSNQPYRWVSVNKESMILPDRTRDEANVKWRDIKSNGQDAINGLQKDLFENGTVMLEQFKTTWGCIQRLNEMALNGNSCLTQRVFDFLFDAEQHLKELGFERGFEFRQFKI</sequence>
<dbReference type="InParanoid" id="E9HK37"/>
<proteinExistence type="predicted"/>
<accession>E9HK37</accession>
<dbReference type="GO" id="GO:0008104">
    <property type="term" value="P:intracellular protein localization"/>
    <property type="evidence" value="ECO:0000318"/>
    <property type="project" value="GO_Central"/>
</dbReference>
<dbReference type="GO" id="GO:0015630">
    <property type="term" value="C:microtubule cytoskeleton"/>
    <property type="evidence" value="ECO:0000318"/>
    <property type="project" value="GO_Central"/>
</dbReference>
<dbReference type="GO" id="GO:0031105">
    <property type="term" value="C:septin complex"/>
    <property type="evidence" value="ECO:0000318"/>
    <property type="project" value="GO_Central"/>
</dbReference>
<dbReference type="PANTHER" id="PTHR32046:SF14">
    <property type="match status" value="1"/>
</dbReference>
<dbReference type="EMBL" id="GL732667">
    <property type="protein sequence ID" value="EFX67812.1"/>
    <property type="molecule type" value="Genomic_DNA"/>
</dbReference>
<protein>
    <submittedName>
        <fullName evidence="1">Uncharacterized protein</fullName>
    </submittedName>
</protein>
<dbReference type="GO" id="GO:0061640">
    <property type="term" value="P:cytoskeleton-dependent cytokinesis"/>
    <property type="evidence" value="ECO:0000318"/>
    <property type="project" value="GO_Central"/>
</dbReference>
<dbReference type="KEGG" id="dpx:DAPPUDRAFT_260920"/>
<dbReference type="STRING" id="6669.E9HK37"/>
<dbReference type="GO" id="GO:0060090">
    <property type="term" value="F:molecular adaptor activity"/>
    <property type="evidence" value="ECO:0000318"/>
    <property type="project" value="GO_Central"/>
</dbReference>